<dbReference type="AlphaFoldDB" id="A0A3S5CDZ0"/>
<protein>
    <submittedName>
        <fullName evidence="1">Uncharacterized protein</fullName>
    </submittedName>
</protein>
<name>A0A3S5CDZ0_9PLAT</name>
<sequence length="224" mass="25550">MCISNFLLLSLVSQHNKRVFAGKDSSTLRGACKTEVVKYVSVSTRDKQKETQINSSFQSKCHETRLNVQNTDSLESTNIKNTDGTNISDFQIMDKEKQQDQEEIPIAFTYHKIYRSFGFCTNINTCASYDVTRMATKCLAALAFSSTFFVYLLLNSHYRDCFKEVFCNYKNALAENPDNLINETTVFATNSNKKAQPAEEGVLSFTFLKGESHMNASWKNRHYI</sequence>
<reference evidence="1" key="1">
    <citation type="submission" date="2018-11" db="EMBL/GenBank/DDBJ databases">
        <authorList>
            <consortium name="Pathogen Informatics"/>
        </authorList>
    </citation>
    <scope>NUCLEOTIDE SEQUENCE</scope>
</reference>
<evidence type="ECO:0000313" key="1">
    <source>
        <dbReference type="EMBL" id="VEL13410.1"/>
    </source>
</evidence>
<evidence type="ECO:0000313" key="2">
    <source>
        <dbReference type="Proteomes" id="UP000784294"/>
    </source>
</evidence>
<accession>A0A3S5CDZ0</accession>
<gene>
    <name evidence="1" type="ORF">PXEA_LOCUS6850</name>
</gene>
<dbReference type="OrthoDB" id="10033446at2759"/>
<dbReference type="EMBL" id="CAAALY010017703">
    <property type="protein sequence ID" value="VEL13410.1"/>
    <property type="molecule type" value="Genomic_DNA"/>
</dbReference>
<dbReference type="Proteomes" id="UP000784294">
    <property type="component" value="Unassembled WGS sequence"/>
</dbReference>
<comment type="caution">
    <text evidence="1">The sequence shown here is derived from an EMBL/GenBank/DDBJ whole genome shotgun (WGS) entry which is preliminary data.</text>
</comment>
<keyword evidence="2" id="KW-1185">Reference proteome</keyword>
<proteinExistence type="predicted"/>
<organism evidence="1 2">
    <name type="scientific">Protopolystoma xenopodis</name>
    <dbReference type="NCBI Taxonomy" id="117903"/>
    <lineage>
        <taxon>Eukaryota</taxon>
        <taxon>Metazoa</taxon>
        <taxon>Spiralia</taxon>
        <taxon>Lophotrochozoa</taxon>
        <taxon>Platyhelminthes</taxon>
        <taxon>Monogenea</taxon>
        <taxon>Polyopisthocotylea</taxon>
        <taxon>Polystomatidea</taxon>
        <taxon>Polystomatidae</taxon>
        <taxon>Protopolystoma</taxon>
    </lineage>
</organism>